<keyword evidence="2" id="KW-1185">Reference proteome</keyword>
<accession>F0F232</accession>
<proteinExistence type="predicted"/>
<reference evidence="1 2" key="1">
    <citation type="submission" date="2011-01" db="EMBL/GenBank/DDBJ databases">
        <authorList>
            <person name="Muzny D."/>
            <person name="Qin X."/>
            <person name="Deng J."/>
            <person name="Jiang H."/>
            <person name="Liu Y."/>
            <person name="Qu J."/>
            <person name="Song X.-Z."/>
            <person name="Zhang L."/>
            <person name="Thornton R."/>
            <person name="Coyle M."/>
            <person name="Francisco L."/>
            <person name="Jackson L."/>
            <person name="Javaid M."/>
            <person name="Korchina V."/>
            <person name="Kovar C."/>
            <person name="Mata R."/>
            <person name="Mathew T."/>
            <person name="Ngo R."/>
            <person name="Nguyen L."/>
            <person name="Nguyen N."/>
            <person name="Okwuonu G."/>
            <person name="Ongeri F."/>
            <person name="Pham C."/>
            <person name="Simmons D."/>
            <person name="Wilczek-Boney K."/>
            <person name="Hale W."/>
            <person name="Jakkamsetti A."/>
            <person name="Pham P."/>
            <person name="Ruth R."/>
            <person name="San Lucas F."/>
            <person name="Warren J."/>
            <person name="Zhang J."/>
            <person name="Zhao Z."/>
            <person name="Zhou C."/>
            <person name="Zhu D."/>
            <person name="Lee S."/>
            <person name="Bess C."/>
            <person name="Blankenburg K."/>
            <person name="Forbes L."/>
            <person name="Fu Q."/>
            <person name="Gubbala S."/>
            <person name="Hirani K."/>
            <person name="Jayaseelan J.C."/>
            <person name="Lara F."/>
            <person name="Munidasa M."/>
            <person name="Palculict T."/>
            <person name="Patil S."/>
            <person name="Pu L.-L."/>
            <person name="Saada N."/>
            <person name="Tang L."/>
            <person name="Weissenberger G."/>
            <person name="Zhu Y."/>
            <person name="Hemphill L."/>
            <person name="Shang Y."/>
            <person name="Youmans B."/>
            <person name="Ayvaz T."/>
            <person name="Ross M."/>
            <person name="Santibanez J."/>
            <person name="Aqrawi P."/>
            <person name="Gross S."/>
            <person name="Joshi V."/>
            <person name="Fowler G."/>
            <person name="Nazareth L."/>
            <person name="Reid J."/>
            <person name="Worley K."/>
            <person name="Petrosino J."/>
            <person name="Highlander S."/>
            <person name="Gibbs R."/>
        </authorList>
    </citation>
    <scope>NUCLEOTIDE SEQUENCE [LARGE SCALE GENOMIC DNA]</scope>
    <source>
        <strain evidence="1 2">ATCC 33394</strain>
    </source>
</reference>
<dbReference type="RefSeq" id="WP_003784308.1">
    <property type="nucleotide sequence ID" value="NZ_GL870929.1"/>
</dbReference>
<dbReference type="HOGENOM" id="CLU_139202_2_1_4"/>
<dbReference type="Proteomes" id="UP000004088">
    <property type="component" value="Unassembled WGS sequence"/>
</dbReference>
<gene>
    <name evidence="1" type="ORF">HMPREF9098_2167</name>
</gene>
<dbReference type="EMBL" id="AEWV01000042">
    <property type="protein sequence ID" value="EGC16332.1"/>
    <property type="molecule type" value="Genomic_DNA"/>
</dbReference>
<evidence type="ECO:0000313" key="1">
    <source>
        <dbReference type="EMBL" id="EGC16332.1"/>
    </source>
</evidence>
<organism evidence="1 2">
    <name type="scientific">Kingella denitrificans ATCC 33394</name>
    <dbReference type="NCBI Taxonomy" id="888741"/>
    <lineage>
        <taxon>Bacteria</taxon>
        <taxon>Pseudomonadati</taxon>
        <taxon>Pseudomonadota</taxon>
        <taxon>Betaproteobacteria</taxon>
        <taxon>Neisseriales</taxon>
        <taxon>Neisseriaceae</taxon>
        <taxon>Kingella</taxon>
    </lineage>
</organism>
<name>F0F232_9NEIS</name>
<protein>
    <recommendedName>
        <fullName evidence="3">Roadblock/LAMTOR2 domain-containing protein</fullName>
    </recommendedName>
</protein>
<dbReference type="AlphaFoldDB" id="F0F232"/>
<evidence type="ECO:0008006" key="3">
    <source>
        <dbReference type="Google" id="ProtNLM"/>
    </source>
</evidence>
<comment type="caution">
    <text evidence="1">The sequence shown here is derived from an EMBL/GenBank/DDBJ whole genome shotgun (WGS) entry which is preliminary data.</text>
</comment>
<sequence length="120" mass="13221">MTLDEIVNGLSRIKGVIAAAVVDYGSGMMMASHTNDSSFDLEAASAGCVNIIRAKMKTVAHLELDDELHDIQISLHNQIHLICPCTNKENIFVYLVADRKVANLSICRRSLFSAEKLVEF</sequence>
<evidence type="ECO:0000313" key="2">
    <source>
        <dbReference type="Proteomes" id="UP000004088"/>
    </source>
</evidence>
<dbReference type="STRING" id="888741.HMPREF9098_2167"/>